<keyword evidence="2" id="KW-1185">Reference proteome</keyword>
<comment type="caution">
    <text evidence="1">The sequence shown here is derived from an EMBL/GenBank/DDBJ whole genome shotgun (WGS) entry which is preliminary data.</text>
</comment>
<evidence type="ECO:0000313" key="1">
    <source>
        <dbReference type="EMBL" id="KAJ9655916.1"/>
    </source>
</evidence>
<dbReference type="Proteomes" id="UP001172386">
    <property type="component" value="Unassembled WGS sequence"/>
</dbReference>
<gene>
    <name evidence="1" type="ORF">H2198_005357</name>
</gene>
<evidence type="ECO:0000313" key="2">
    <source>
        <dbReference type="Proteomes" id="UP001172386"/>
    </source>
</evidence>
<reference evidence="1" key="1">
    <citation type="submission" date="2022-10" db="EMBL/GenBank/DDBJ databases">
        <title>Culturing micro-colonial fungi from biological soil crusts in the Mojave desert and describing Neophaeococcomyces mojavensis, and introducing the new genera and species Taxawa tesnikishii.</title>
        <authorList>
            <person name="Kurbessoian T."/>
            <person name="Stajich J.E."/>
        </authorList>
    </citation>
    <scope>NUCLEOTIDE SEQUENCE</scope>
    <source>
        <strain evidence="1">JES_112</strain>
    </source>
</reference>
<dbReference type="EMBL" id="JAPDRQ010000087">
    <property type="protein sequence ID" value="KAJ9655916.1"/>
    <property type="molecule type" value="Genomic_DNA"/>
</dbReference>
<sequence>MPLHLLGKKSWNVYNQDNIERVQRDEEKARIVQQGEERRRRDDDAADRLRILRGADESQQETSAFDSRSQKRKRNENDDEGTQALSRDSRHDSSRRRSLDVTADPLDQISNMRFRDAAGRNASTPWYSAPKPDALDVPAPTGRDVWGNEDAGRHARDQRRLDASDPLLAMKKGVKQLRDADKQKAEWRKERERDLNEVEKLARREKRRKRDRDRENARGSDRELETGRPVHRGRNRVSDRKHESRSRHRHHGTNREND</sequence>
<organism evidence="1 2">
    <name type="scientific">Neophaeococcomyces mojaviensis</name>
    <dbReference type="NCBI Taxonomy" id="3383035"/>
    <lineage>
        <taxon>Eukaryota</taxon>
        <taxon>Fungi</taxon>
        <taxon>Dikarya</taxon>
        <taxon>Ascomycota</taxon>
        <taxon>Pezizomycotina</taxon>
        <taxon>Eurotiomycetes</taxon>
        <taxon>Chaetothyriomycetidae</taxon>
        <taxon>Chaetothyriales</taxon>
        <taxon>Chaetothyriales incertae sedis</taxon>
        <taxon>Neophaeococcomyces</taxon>
    </lineage>
</organism>
<proteinExistence type="predicted"/>
<accession>A0ACC3A606</accession>
<name>A0ACC3A606_9EURO</name>
<protein>
    <submittedName>
        <fullName evidence="1">Uncharacterized protein</fullName>
    </submittedName>
</protein>